<evidence type="ECO:0000313" key="3">
    <source>
        <dbReference type="Proteomes" id="UP001172102"/>
    </source>
</evidence>
<feature type="compositionally biased region" description="Basic residues" evidence="1">
    <location>
        <begin position="101"/>
        <end position="123"/>
    </location>
</feature>
<evidence type="ECO:0000256" key="1">
    <source>
        <dbReference type="SAM" id="MobiDB-lite"/>
    </source>
</evidence>
<proteinExistence type="predicted"/>
<comment type="caution">
    <text evidence="2">The sequence shown here is derived from an EMBL/GenBank/DDBJ whole genome shotgun (WGS) entry which is preliminary data.</text>
</comment>
<accession>A0AA40AI95</accession>
<keyword evidence="3" id="KW-1185">Reference proteome</keyword>
<feature type="region of interest" description="Disordered" evidence="1">
    <location>
        <begin position="1"/>
        <end position="154"/>
    </location>
</feature>
<organism evidence="2 3">
    <name type="scientific">Lasiosphaeris hirsuta</name>
    <dbReference type="NCBI Taxonomy" id="260670"/>
    <lineage>
        <taxon>Eukaryota</taxon>
        <taxon>Fungi</taxon>
        <taxon>Dikarya</taxon>
        <taxon>Ascomycota</taxon>
        <taxon>Pezizomycotina</taxon>
        <taxon>Sordariomycetes</taxon>
        <taxon>Sordariomycetidae</taxon>
        <taxon>Sordariales</taxon>
        <taxon>Lasiosphaeriaceae</taxon>
        <taxon>Lasiosphaeris</taxon>
    </lineage>
</organism>
<feature type="compositionally biased region" description="Polar residues" evidence="1">
    <location>
        <begin position="1"/>
        <end position="12"/>
    </location>
</feature>
<dbReference type="EMBL" id="JAUKUA010000004">
    <property type="protein sequence ID" value="KAK0716342.1"/>
    <property type="molecule type" value="Genomic_DNA"/>
</dbReference>
<feature type="compositionally biased region" description="Basic and acidic residues" evidence="1">
    <location>
        <begin position="58"/>
        <end position="98"/>
    </location>
</feature>
<reference evidence="2" key="1">
    <citation type="submission" date="2023-06" db="EMBL/GenBank/DDBJ databases">
        <title>Genome-scale phylogeny and comparative genomics of the fungal order Sordariales.</title>
        <authorList>
            <consortium name="Lawrence Berkeley National Laboratory"/>
            <person name="Hensen N."/>
            <person name="Bonometti L."/>
            <person name="Westerberg I."/>
            <person name="Brannstrom I.O."/>
            <person name="Guillou S."/>
            <person name="Cros-Aarteil S."/>
            <person name="Calhoun S."/>
            <person name="Haridas S."/>
            <person name="Kuo A."/>
            <person name="Mondo S."/>
            <person name="Pangilinan J."/>
            <person name="Riley R."/>
            <person name="Labutti K."/>
            <person name="Andreopoulos B."/>
            <person name="Lipzen A."/>
            <person name="Chen C."/>
            <person name="Yanf M."/>
            <person name="Daum C."/>
            <person name="Ng V."/>
            <person name="Clum A."/>
            <person name="Steindorff A."/>
            <person name="Ohm R."/>
            <person name="Martin F."/>
            <person name="Silar P."/>
            <person name="Natvig D."/>
            <person name="Lalanne C."/>
            <person name="Gautier V."/>
            <person name="Ament-Velasquez S.L."/>
            <person name="Kruys A."/>
            <person name="Hutchinson M.I."/>
            <person name="Powell A.J."/>
            <person name="Barry K."/>
            <person name="Miller A.N."/>
            <person name="Grigoriev I.V."/>
            <person name="Debuchy R."/>
            <person name="Gladieux P."/>
            <person name="Thoren M.H."/>
            <person name="Johannesson H."/>
        </authorList>
    </citation>
    <scope>NUCLEOTIDE SEQUENCE</scope>
    <source>
        <strain evidence="2">SMH4607-1</strain>
    </source>
</reference>
<sequence>MLAKNLRTTNEQGAMASDSGTGSSTGTGTAPTLDRGLSNQQGSSERHRSHPKPSENGPNKDETDRTSSIDRLKTGKEETANKTEDKKARYPGGHDRAVQKLSRRYKRRSTRWKKSNKQQHSKIHKLEQTIQDPRGKFGDFPNQNEKKSTQSKWRDLARHSTWRVDSAIDMHQSMNMIKMAIQRAKRADSAPEKEEVTRRMDDYHFLQIKKRGKVHMHSLRLDRGRSGF</sequence>
<feature type="compositionally biased region" description="Low complexity" evidence="1">
    <location>
        <begin position="17"/>
        <end position="29"/>
    </location>
</feature>
<evidence type="ECO:0000313" key="2">
    <source>
        <dbReference type="EMBL" id="KAK0716342.1"/>
    </source>
</evidence>
<dbReference type="Proteomes" id="UP001172102">
    <property type="component" value="Unassembled WGS sequence"/>
</dbReference>
<feature type="compositionally biased region" description="Basic and acidic residues" evidence="1">
    <location>
        <begin position="144"/>
        <end position="154"/>
    </location>
</feature>
<gene>
    <name evidence="2" type="ORF">B0H67DRAFT_582905</name>
</gene>
<dbReference type="AlphaFoldDB" id="A0AA40AI95"/>
<name>A0AA40AI95_9PEZI</name>
<protein>
    <submittedName>
        <fullName evidence="2">Uncharacterized protein</fullName>
    </submittedName>
</protein>